<dbReference type="Proteomes" id="UP000011607">
    <property type="component" value="Unassembled WGS sequence"/>
</dbReference>
<evidence type="ECO:0000313" key="3">
    <source>
        <dbReference type="EMBL" id="EMA30563.1"/>
    </source>
</evidence>
<dbReference type="InterPro" id="IPR058432">
    <property type="entry name" value="DUF8119"/>
</dbReference>
<name>M0LBS3_9EURY</name>
<evidence type="ECO:0000259" key="2">
    <source>
        <dbReference type="Pfam" id="PF26436"/>
    </source>
</evidence>
<dbReference type="OrthoDB" id="384083at2157"/>
<keyword evidence="1" id="KW-0472">Membrane</keyword>
<comment type="caution">
    <text evidence="3">The sequence shown here is derived from an EMBL/GenBank/DDBJ whole genome shotgun (WGS) entry which is preliminary data.</text>
</comment>
<dbReference type="AlphaFoldDB" id="M0LBS3"/>
<feature type="transmembrane region" description="Helical" evidence="1">
    <location>
        <begin position="17"/>
        <end position="38"/>
    </location>
</feature>
<proteinExistence type="predicted"/>
<evidence type="ECO:0000256" key="1">
    <source>
        <dbReference type="SAM" id="Phobius"/>
    </source>
</evidence>
<protein>
    <recommendedName>
        <fullName evidence="2">DUF8119 domain-containing protein</fullName>
    </recommendedName>
</protein>
<dbReference type="RefSeq" id="WP_006674213.1">
    <property type="nucleotide sequence ID" value="NZ_AOMA01000172.1"/>
</dbReference>
<feature type="transmembrane region" description="Helical" evidence="1">
    <location>
        <begin position="44"/>
        <end position="60"/>
    </location>
</feature>
<evidence type="ECO:0000313" key="4">
    <source>
        <dbReference type="Proteomes" id="UP000011607"/>
    </source>
</evidence>
<keyword evidence="1" id="KW-0812">Transmembrane</keyword>
<feature type="domain" description="DUF8119" evidence="2">
    <location>
        <begin position="11"/>
        <end position="59"/>
    </location>
</feature>
<reference evidence="3 4" key="1">
    <citation type="journal article" date="2014" name="PLoS Genet.">
        <title>Phylogenetically driven sequencing of extremely halophilic archaea reveals strategies for static and dynamic osmo-response.</title>
        <authorList>
            <person name="Becker E.A."/>
            <person name="Seitzer P.M."/>
            <person name="Tritt A."/>
            <person name="Larsen D."/>
            <person name="Krusor M."/>
            <person name="Yao A.I."/>
            <person name="Wu D."/>
            <person name="Madern D."/>
            <person name="Eisen J.A."/>
            <person name="Darling A.E."/>
            <person name="Facciotti M.T."/>
        </authorList>
    </citation>
    <scope>NUCLEOTIDE SEQUENCE [LARGE SCALE GENOMIC DNA]</scope>
    <source>
        <strain evidence="3 4">JCM 10879</strain>
    </source>
</reference>
<keyword evidence="1" id="KW-1133">Transmembrane helix</keyword>
<keyword evidence="4" id="KW-1185">Reference proteome</keyword>
<dbReference type="Pfam" id="PF26436">
    <property type="entry name" value="DUF8119"/>
    <property type="match status" value="1"/>
</dbReference>
<accession>M0LBS3</accession>
<sequence>MSAKASRLPDRERTTTLLVDVAVIVAWIVAATVAFWLFEWPVTSYYIVVFGGVIGYSLVADPGDWTGR</sequence>
<dbReference type="eggNOG" id="arCOG14154">
    <property type="taxonomic scope" value="Archaea"/>
</dbReference>
<gene>
    <name evidence="3" type="ORF">C446_16677</name>
</gene>
<dbReference type="EMBL" id="AOMA01000172">
    <property type="protein sequence ID" value="EMA30563.1"/>
    <property type="molecule type" value="Genomic_DNA"/>
</dbReference>
<organism evidence="3 4">
    <name type="scientific">Halobiforma nitratireducens JCM 10879</name>
    <dbReference type="NCBI Taxonomy" id="1227454"/>
    <lineage>
        <taxon>Archaea</taxon>
        <taxon>Methanobacteriati</taxon>
        <taxon>Methanobacteriota</taxon>
        <taxon>Stenosarchaea group</taxon>
        <taxon>Halobacteria</taxon>
        <taxon>Halobacteriales</taxon>
        <taxon>Natrialbaceae</taxon>
        <taxon>Halobiforma</taxon>
    </lineage>
</organism>